<dbReference type="RefSeq" id="WP_132244092.1">
    <property type="nucleotide sequence ID" value="NZ_SLZU01000004.1"/>
</dbReference>
<evidence type="ECO:0000256" key="6">
    <source>
        <dbReference type="ARBA" id="ARBA00023002"/>
    </source>
</evidence>
<dbReference type="PANTHER" id="PTHR43279:SF1">
    <property type="entry name" value="CATECHOL-2,3-DIOXYGENASE"/>
    <property type="match status" value="1"/>
</dbReference>
<dbReference type="Pfam" id="PF00903">
    <property type="entry name" value="Glyoxalase"/>
    <property type="match status" value="1"/>
</dbReference>
<dbReference type="EMBL" id="SLZU01000004">
    <property type="protein sequence ID" value="TCS65417.1"/>
    <property type="molecule type" value="Genomic_DNA"/>
</dbReference>
<dbReference type="PROSITE" id="PS00082">
    <property type="entry name" value="EXTRADIOL_DIOXYGENAS"/>
    <property type="match status" value="1"/>
</dbReference>
<gene>
    <name evidence="11" type="ORF">EDD52_104205</name>
</gene>
<dbReference type="PROSITE" id="PS51819">
    <property type="entry name" value="VOC"/>
    <property type="match status" value="1"/>
</dbReference>
<evidence type="ECO:0000313" key="11">
    <source>
        <dbReference type="EMBL" id="TCS65417.1"/>
    </source>
</evidence>
<dbReference type="InterPro" id="IPR004360">
    <property type="entry name" value="Glyas_Fos-R_dOase_dom"/>
</dbReference>
<evidence type="ECO:0000256" key="2">
    <source>
        <dbReference type="ARBA" id="ARBA00008784"/>
    </source>
</evidence>
<feature type="region of interest" description="Disordered" evidence="9">
    <location>
        <begin position="280"/>
        <end position="299"/>
    </location>
</feature>
<sequence>MLHAPRTANTTADRLTWGVIELQVTDLDRAVYFWTTALGLIKRSHTGPGVALGTDRSTLFVLHSGAQTPVAAPYTGMYHAAIGVRSQSEFSRMLARLLFLEVEVVPTDHLMAKSLYLKDPDGLEIEVTYETPERFGHYGDMSRGLTLYDADGRRHSGRGPLDVAAELAHAADADPMDPLASDSYLAHLHLKVRALEPALDWFEALGFELNLKLDAWGFADMGAGAPNTHRLAMNIWAGTNRPPAPREMAGLLRYELIAQGSAPVASPHLRPDGDVLRGTDPVGIPVTVRPGGPDVSALS</sequence>
<evidence type="ECO:0000256" key="7">
    <source>
        <dbReference type="ARBA" id="ARBA00023004"/>
    </source>
</evidence>
<comment type="caution">
    <text evidence="11">The sequence shown here is derived from an EMBL/GenBank/DDBJ whole genome shotgun (WGS) entry which is preliminary data.</text>
</comment>
<dbReference type="InterPro" id="IPR037523">
    <property type="entry name" value="VOC_core"/>
</dbReference>
<dbReference type="AlphaFoldDB" id="A0A4R3JHH5"/>
<proteinExistence type="inferred from homology"/>
<dbReference type="Gene3D" id="3.10.180.10">
    <property type="entry name" value="2,3-Dihydroxybiphenyl 1,2-Dioxygenase, domain 1"/>
    <property type="match status" value="1"/>
</dbReference>
<evidence type="ECO:0000313" key="12">
    <source>
        <dbReference type="Proteomes" id="UP000295696"/>
    </source>
</evidence>
<dbReference type="OrthoDB" id="9803142at2"/>
<dbReference type="InterPro" id="IPR029068">
    <property type="entry name" value="Glyas_Bleomycin-R_OHBP_Dase"/>
</dbReference>
<accession>A0A4R3JHH5</accession>
<name>A0A4R3JHH5_9RHOB</name>
<evidence type="ECO:0000256" key="9">
    <source>
        <dbReference type="SAM" id="MobiDB-lite"/>
    </source>
</evidence>
<dbReference type="SUPFAM" id="SSF54593">
    <property type="entry name" value="Glyoxalase/Bleomycin resistance protein/Dihydroxybiphenyl dioxygenase"/>
    <property type="match status" value="2"/>
</dbReference>
<keyword evidence="7 8" id="KW-0408">Iron</keyword>
<evidence type="ECO:0000256" key="3">
    <source>
        <dbReference type="ARBA" id="ARBA00022723"/>
    </source>
</evidence>
<evidence type="ECO:0000256" key="1">
    <source>
        <dbReference type="ARBA" id="ARBA00001954"/>
    </source>
</evidence>
<dbReference type="PANTHER" id="PTHR43279">
    <property type="entry name" value="CATECHOL-2,3-DIOXYGENASE"/>
    <property type="match status" value="1"/>
</dbReference>
<reference evidence="11 12" key="1">
    <citation type="submission" date="2019-03" db="EMBL/GenBank/DDBJ databases">
        <title>Genomic Encyclopedia of Type Strains, Phase IV (KMG-IV): sequencing the most valuable type-strain genomes for metagenomic binning, comparative biology and taxonomic classification.</title>
        <authorList>
            <person name="Goeker M."/>
        </authorList>
    </citation>
    <scope>NUCLEOTIDE SEQUENCE [LARGE SCALE GENOMIC DNA]</scope>
    <source>
        <strain evidence="11 12">DSM 104836</strain>
    </source>
</reference>
<comment type="similarity">
    <text evidence="2 8">Belongs to the extradiol ring-cleavage dioxygenase family.</text>
</comment>
<dbReference type="GO" id="GO:0051213">
    <property type="term" value="F:dioxygenase activity"/>
    <property type="evidence" value="ECO:0007669"/>
    <property type="project" value="UniProtKB-KW"/>
</dbReference>
<comment type="cofactor">
    <cofactor evidence="1 8">
        <name>Fe(2+)</name>
        <dbReference type="ChEBI" id="CHEBI:29033"/>
    </cofactor>
</comment>
<dbReference type="GO" id="GO:0008198">
    <property type="term" value="F:ferrous iron binding"/>
    <property type="evidence" value="ECO:0007669"/>
    <property type="project" value="InterPro"/>
</dbReference>
<keyword evidence="12" id="KW-1185">Reference proteome</keyword>
<evidence type="ECO:0000259" key="10">
    <source>
        <dbReference type="PROSITE" id="PS51819"/>
    </source>
</evidence>
<dbReference type="Proteomes" id="UP000295696">
    <property type="component" value="Unassembled WGS sequence"/>
</dbReference>
<keyword evidence="6 8" id="KW-0560">Oxidoreductase</keyword>
<evidence type="ECO:0000256" key="5">
    <source>
        <dbReference type="ARBA" id="ARBA00022964"/>
    </source>
</evidence>
<evidence type="ECO:0000256" key="8">
    <source>
        <dbReference type="RuleBase" id="RU000683"/>
    </source>
</evidence>
<protein>
    <submittedName>
        <fullName evidence="11">Catechol 2,3-dioxygenase</fullName>
    </submittedName>
</protein>
<feature type="domain" description="VOC" evidence="10">
    <location>
        <begin position="16"/>
        <end position="130"/>
    </location>
</feature>
<keyword evidence="4 8" id="KW-0058">Aromatic hydrocarbons catabolism</keyword>
<evidence type="ECO:0000256" key="4">
    <source>
        <dbReference type="ARBA" id="ARBA00022797"/>
    </source>
</evidence>
<organism evidence="11 12">
    <name type="scientific">Primorskyibacter sedentarius</name>
    <dbReference type="NCBI Taxonomy" id="745311"/>
    <lineage>
        <taxon>Bacteria</taxon>
        <taxon>Pseudomonadati</taxon>
        <taxon>Pseudomonadota</taxon>
        <taxon>Alphaproteobacteria</taxon>
        <taxon>Rhodobacterales</taxon>
        <taxon>Roseobacteraceae</taxon>
        <taxon>Primorskyibacter</taxon>
    </lineage>
</organism>
<keyword evidence="5 8" id="KW-0223">Dioxygenase</keyword>
<keyword evidence="3" id="KW-0479">Metal-binding</keyword>
<dbReference type="InterPro" id="IPR000486">
    <property type="entry name" value="Xdiol_ring_cleave_dOase_1/2"/>
</dbReference>